<evidence type="ECO:0000256" key="10">
    <source>
        <dbReference type="ARBA" id="ARBA00023319"/>
    </source>
</evidence>
<reference evidence="12" key="1">
    <citation type="submission" date="2025-08" db="UniProtKB">
        <authorList>
            <consortium name="Ensembl"/>
        </authorList>
    </citation>
    <scope>IDENTIFICATION</scope>
</reference>
<dbReference type="PANTHER" id="PTHR25466">
    <property type="entry name" value="T-LYMPHOCYTE ACTIVATION ANTIGEN"/>
    <property type="match status" value="1"/>
</dbReference>
<evidence type="ECO:0000256" key="1">
    <source>
        <dbReference type="ARBA" id="ARBA00004251"/>
    </source>
</evidence>
<dbReference type="GO" id="GO:0071222">
    <property type="term" value="P:cellular response to lipopolysaccharide"/>
    <property type="evidence" value="ECO:0007669"/>
    <property type="project" value="TreeGrafter"/>
</dbReference>
<dbReference type="GO" id="GO:0042130">
    <property type="term" value="P:negative regulation of T cell proliferation"/>
    <property type="evidence" value="ECO:0007669"/>
    <property type="project" value="TreeGrafter"/>
</dbReference>
<dbReference type="InterPro" id="IPR051713">
    <property type="entry name" value="T-cell_Activation_Regulation"/>
</dbReference>
<dbReference type="InterPro" id="IPR007110">
    <property type="entry name" value="Ig-like_dom"/>
</dbReference>
<evidence type="ECO:0000256" key="9">
    <source>
        <dbReference type="ARBA" id="ARBA00023180"/>
    </source>
</evidence>
<evidence type="ECO:0000256" key="7">
    <source>
        <dbReference type="ARBA" id="ARBA00023157"/>
    </source>
</evidence>
<dbReference type="Pfam" id="PF07686">
    <property type="entry name" value="V-set"/>
    <property type="match status" value="1"/>
</dbReference>
<evidence type="ECO:0000256" key="2">
    <source>
        <dbReference type="ARBA" id="ARBA00022475"/>
    </source>
</evidence>
<keyword evidence="8" id="KW-0675">Receptor</keyword>
<dbReference type="Gene3D" id="2.60.40.10">
    <property type="entry name" value="Immunoglobulins"/>
    <property type="match status" value="1"/>
</dbReference>
<proteinExistence type="predicted"/>
<dbReference type="PROSITE" id="PS50835">
    <property type="entry name" value="IG_LIKE"/>
    <property type="match status" value="1"/>
</dbReference>
<keyword evidence="7" id="KW-1015">Disulfide bond</keyword>
<keyword evidence="4" id="KW-0732">Signal</keyword>
<keyword evidence="3" id="KW-0812">Transmembrane</keyword>
<dbReference type="Proteomes" id="UP000694389">
    <property type="component" value="Unassembled WGS sequence"/>
</dbReference>
<protein>
    <recommendedName>
        <fullName evidence="11">Ig-like domain-containing protein</fullName>
    </recommendedName>
</protein>
<organism evidence="12 13">
    <name type="scientific">Dicentrarchus labrax</name>
    <name type="common">European seabass</name>
    <name type="synonym">Morone labrax</name>
    <dbReference type="NCBI Taxonomy" id="13489"/>
    <lineage>
        <taxon>Eukaryota</taxon>
        <taxon>Metazoa</taxon>
        <taxon>Chordata</taxon>
        <taxon>Craniata</taxon>
        <taxon>Vertebrata</taxon>
        <taxon>Euteleostomi</taxon>
        <taxon>Actinopterygii</taxon>
        <taxon>Neopterygii</taxon>
        <taxon>Teleostei</taxon>
        <taxon>Neoteleostei</taxon>
        <taxon>Acanthomorphata</taxon>
        <taxon>Eupercaria</taxon>
        <taxon>Moronidae</taxon>
        <taxon>Dicentrarchus</taxon>
    </lineage>
</organism>
<dbReference type="InterPro" id="IPR013783">
    <property type="entry name" value="Ig-like_fold"/>
</dbReference>
<sequence>ESGGETYTTTAVEWTRTDLEPEYVLYYSDGHLDPYYQHPSFKGRVDLTDRELKDGNVSLVLKNVIISDRGTYECRVAKGGSDNTGITDRKTIRTIQLEVTASGELVDSWWGLPRQTGPRKGSD</sequence>
<dbReference type="GO" id="GO:0009897">
    <property type="term" value="C:external side of plasma membrane"/>
    <property type="evidence" value="ECO:0007669"/>
    <property type="project" value="TreeGrafter"/>
</dbReference>
<evidence type="ECO:0000256" key="5">
    <source>
        <dbReference type="ARBA" id="ARBA00022989"/>
    </source>
</evidence>
<dbReference type="GO" id="GO:0042102">
    <property type="term" value="P:positive regulation of T cell proliferation"/>
    <property type="evidence" value="ECO:0007669"/>
    <property type="project" value="TreeGrafter"/>
</dbReference>
<dbReference type="Ensembl" id="ENSDLAT00005074857.1">
    <property type="protein sequence ID" value="ENSDLAP00005078373.1"/>
    <property type="gene ID" value="ENSDLAG00005031976.1"/>
</dbReference>
<keyword evidence="13" id="KW-1185">Reference proteome</keyword>
<keyword evidence="10" id="KW-0393">Immunoglobulin domain</keyword>
<dbReference type="InterPro" id="IPR013106">
    <property type="entry name" value="Ig_V-set"/>
</dbReference>
<dbReference type="GO" id="GO:0007166">
    <property type="term" value="P:cell surface receptor signaling pathway"/>
    <property type="evidence" value="ECO:0007669"/>
    <property type="project" value="TreeGrafter"/>
</dbReference>
<evidence type="ECO:0000256" key="8">
    <source>
        <dbReference type="ARBA" id="ARBA00023170"/>
    </source>
</evidence>
<keyword evidence="9" id="KW-0325">Glycoprotein</keyword>
<dbReference type="GeneTree" id="ENSGT01010000228626"/>
<keyword evidence="5" id="KW-1133">Transmembrane helix</keyword>
<evidence type="ECO:0000256" key="4">
    <source>
        <dbReference type="ARBA" id="ARBA00022729"/>
    </source>
</evidence>
<dbReference type="PANTHER" id="PTHR25466:SF9">
    <property type="entry name" value="FIBRONECTIN TYPE-III DOMAIN-CONTAINING PROTEIN"/>
    <property type="match status" value="1"/>
</dbReference>
<evidence type="ECO:0000313" key="13">
    <source>
        <dbReference type="Proteomes" id="UP000694389"/>
    </source>
</evidence>
<evidence type="ECO:0000256" key="3">
    <source>
        <dbReference type="ARBA" id="ARBA00022692"/>
    </source>
</evidence>
<keyword evidence="6" id="KW-0472">Membrane</keyword>
<feature type="domain" description="Ig-like" evidence="11">
    <location>
        <begin position="1"/>
        <end position="93"/>
    </location>
</feature>
<evidence type="ECO:0000256" key="6">
    <source>
        <dbReference type="ARBA" id="ARBA00023136"/>
    </source>
</evidence>
<name>A0A8P4GNH1_DICLA</name>
<dbReference type="GO" id="GO:0031295">
    <property type="term" value="P:T cell costimulation"/>
    <property type="evidence" value="ECO:0007669"/>
    <property type="project" value="TreeGrafter"/>
</dbReference>
<dbReference type="InterPro" id="IPR036179">
    <property type="entry name" value="Ig-like_dom_sf"/>
</dbReference>
<dbReference type="AlphaFoldDB" id="A0A8P4GNH1"/>
<evidence type="ECO:0000313" key="12">
    <source>
        <dbReference type="Ensembl" id="ENSDLAP00005078373.1"/>
    </source>
</evidence>
<reference evidence="12" key="2">
    <citation type="submission" date="2025-09" db="UniProtKB">
        <authorList>
            <consortium name="Ensembl"/>
        </authorList>
    </citation>
    <scope>IDENTIFICATION</scope>
</reference>
<accession>A0A8P4GNH1</accession>
<dbReference type="SUPFAM" id="SSF48726">
    <property type="entry name" value="Immunoglobulin"/>
    <property type="match status" value="1"/>
</dbReference>
<comment type="subcellular location">
    <subcellularLocation>
        <location evidence="1">Cell membrane</location>
        <topology evidence="1">Single-pass type I membrane protein</topology>
    </subcellularLocation>
</comment>
<evidence type="ECO:0000259" key="11">
    <source>
        <dbReference type="PROSITE" id="PS50835"/>
    </source>
</evidence>
<keyword evidence="2" id="KW-1003">Cell membrane</keyword>
<dbReference type="GO" id="GO:0006955">
    <property type="term" value="P:immune response"/>
    <property type="evidence" value="ECO:0007669"/>
    <property type="project" value="TreeGrafter"/>
</dbReference>